<evidence type="ECO:0000313" key="1">
    <source>
        <dbReference type="EMBL" id="AIC15254.1"/>
    </source>
</evidence>
<dbReference type="EMBL" id="CP007536">
    <property type="protein sequence ID" value="AIC15254.1"/>
    <property type="molecule type" value="Genomic_DNA"/>
</dbReference>
<keyword evidence="2" id="KW-1185">Reference proteome</keyword>
<dbReference type="STRING" id="926571.NVIE_010280"/>
<reference evidence="1 2" key="1">
    <citation type="journal article" date="2014" name="Int. J. Syst. Evol. Microbiol.">
        <title>Nitrososphaera viennensis gen. nov., sp. nov., an aerobic and mesophilic, ammonia-oxidizing archaeon from soil and a member of the archaeal phylum Thaumarchaeota.</title>
        <authorList>
            <person name="Stieglmeier M."/>
            <person name="Klingl A."/>
            <person name="Alves R.J."/>
            <person name="Rittmann S.K."/>
            <person name="Melcher M."/>
            <person name="Leisch N."/>
            <person name="Schleper C."/>
        </authorList>
    </citation>
    <scope>NUCLEOTIDE SEQUENCE [LARGE SCALE GENOMIC DNA]</scope>
    <source>
        <strain evidence="1">EN76</strain>
    </source>
</reference>
<evidence type="ECO:0000313" key="2">
    <source>
        <dbReference type="Proteomes" id="UP000027093"/>
    </source>
</evidence>
<organism evidence="1 2">
    <name type="scientific">Nitrososphaera viennensis EN76</name>
    <dbReference type="NCBI Taxonomy" id="926571"/>
    <lineage>
        <taxon>Archaea</taxon>
        <taxon>Nitrososphaerota</taxon>
        <taxon>Nitrososphaeria</taxon>
        <taxon>Nitrososphaerales</taxon>
        <taxon>Nitrososphaeraceae</taxon>
        <taxon>Nitrososphaera</taxon>
    </lineage>
</organism>
<name>A0A060HF19_9ARCH</name>
<gene>
    <name evidence="1" type="ORF">NVIE_010280</name>
</gene>
<proteinExistence type="predicted"/>
<dbReference type="KEGG" id="nvn:NVIE_010280"/>
<accession>A0A060HF19</accession>
<dbReference type="HOGENOM" id="CLU_2839495_0_0_2"/>
<dbReference type="AlphaFoldDB" id="A0A060HF19"/>
<protein>
    <submittedName>
        <fullName evidence="1">Uncharacterized protein</fullName>
    </submittedName>
</protein>
<sequence>MANLLRNKDSVKFSMQTAEGVKRVKKKLRPSTNGMAMRSSEQAEVMISELENVTFGRVVLQNQKL</sequence>
<dbReference type="Proteomes" id="UP000027093">
    <property type="component" value="Chromosome"/>
</dbReference>